<comment type="caution">
    <text evidence="2">The sequence shown here is derived from an EMBL/GenBank/DDBJ whole genome shotgun (WGS) entry which is preliminary data.</text>
</comment>
<dbReference type="EC" id="3.1.3.-" evidence="2"/>
<dbReference type="SFLD" id="SFLDS00003">
    <property type="entry name" value="Haloacid_Dehalogenase"/>
    <property type="match status" value="1"/>
</dbReference>
<dbReference type="InterPro" id="IPR036412">
    <property type="entry name" value="HAD-like_sf"/>
</dbReference>
<dbReference type="PANTHER" id="PTHR43316">
    <property type="entry name" value="HYDROLASE, HALOACID DELAHOGENASE-RELATED"/>
    <property type="match status" value="1"/>
</dbReference>
<dbReference type="RefSeq" id="WP_205114371.1">
    <property type="nucleotide sequence ID" value="NZ_JAFBCM010000001.1"/>
</dbReference>
<dbReference type="Gene3D" id="3.40.50.1000">
    <property type="entry name" value="HAD superfamily/HAD-like"/>
    <property type="match status" value="1"/>
</dbReference>
<dbReference type="PANTHER" id="PTHR43316:SF3">
    <property type="entry name" value="HALOACID DEHALOGENASE, TYPE II (AFU_ORTHOLOGUE AFUA_2G07750)-RELATED"/>
    <property type="match status" value="1"/>
</dbReference>
<accession>A0ABV7YA74</accession>
<dbReference type="InterPro" id="IPR006439">
    <property type="entry name" value="HAD-SF_hydro_IA"/>
</dbReference>
<dbReference type="NCBIfam" id="TIGR01509">
    <property type="entry name" value="HAD-SF-IA-v3"/>
    <property type="match status" value="1"/>
</dbReference>
<reference evidence="3" key="1">
    <citation type="journal article" date="2019" name="Int. J. Syst. Evol. Microbiol.">
        <title>The Global Catalogue of Microorganisms (GCM) 10K type strain sequencing project: providing services to taxonomists for standard genome sequencing and annotation.</title>
        <authorList>
            <consortium name="The Broad Institute Genomics Platform"/>
            <consortium name="The Broad Institute Genome Sequencing Center for Infectious Disease"/>
            <person name="Wu L."/>
            <person name="Ma J."/>
        </authorList>
    </citation>
    <scope>NUCLEOTIDE SEQUENCE [LARGE SCALE GENOMIC DNA]</scope>
    <source>
        <strain evidence="3">CGMCC 4.7241</strain>
    </source>
</reference>
<dbReference type="PRINTS" id="PR00413">
    <property type="entry name" value="HADHALOGNASE"/>
</dbReference>
<protein>
    <submittedName>
        <fullName evidence="2">HAD family hydrolase</fullName>
        <ecNumber evidence="2">3.1.3.-</ecNumber>
    </submittedName>
</protein>
<dbReference type="SFLD" id="SFLDG01129">
    <property type="entry name" value="C1.5:_HAD__Beta-PGM__Phosphata"/>
    <property type="match status" value="1"/>
</dbReference>
<proteinExistence type="predicted"/>
<dbReference type="Pfam" id="PF00702">
    <property type="entry name" value="Hydrolase"/>
    <property type="match status" value="1"/>
</dbReference>
<name>A0ABV7YA74_9ACTN</name>
<dbReference type="NCBIfam" id="TIGR01549">
    <property type="entry name" value="HAD-SF-IA-v1"/>
    <property type="match status" value="1"/>
</dbReference>
<evidence type="ECO:0000313" key="2">
    <source>
        <dbReference type="EMBL" id="MFC3761719.1"/>
    </source>
</evidence>
<keyword evidence="3" id="KW-1185">Reference proteome</keyword>
<dbReference type="Proteomes" id="UP001595699">
    <property type="component" value="Unassembled WGS sequence"/>
</dbReference>
<gene>
    <name evidence="2" type="ORF">ACFOUW_12810</name>
</gene>
<dbReference type="EMBL" id="JBHRZH010000009">
    <property type="protein sequence ID" value="MFC3761719.1"/>
    <property type="molecule type" value="Genomic_DNA"/>
</dbReference>
<sequence length="220" mass="24281">MTRPQAVVFDLYETLVTEFDPSWQAKPTTADRLGVDADVFERGWRARRDERMTRPIDFREILRDLSPEADDQVIEALYQERLAAKAAPLLNVEQLILDTLGRLKADGLGIGLISNCSTEEVAAWHRSALAPLVDEAVFSYQVGCAKPDPAIYALACRRLGVAPRDAVFVGDGGSDELSGAAACGMRAYCAGWFLDRWPTRRPVDGFRRLGSPAEVLDVLL</sequence>
<organism evidence="2 3">
    <name type="scientific">Tenggerimyces flavus</name>
    <dbReference type="NCBI Taxonomy" id="1708749"/>
    <lineage>
        <taxon>Bacteria</taxon>
        <taxon>Bacillati</taxon>
        <taxon>Actinomycetota</taxon>
        <taxon>Actinomycetes</taxon>
        <taxon>Propionibacteriales</taxon>
        <taxon>Nocardioidaceae</taxon>
        <taxon>Tenggerimyces</taxon>
    </lineage>
</organism>
<dbReference type="InterPro" id="IPR051540">
    <property type="entry name" value="S-2-haloacid_dehalogenase"/>
</dbReference>
<evidence type="ECO:0000256" key="1">
    <source>
        <dbReference type="ARBA" id="ARBA00022801"/>
    </source>
</evidence>
<keyword evidence="1 2" id="KW-0378">Hydrolase</keyword>
<dbReference type="SUPFAM" id="SSF56784">
    <property type="entry name" value="HAD-like"/>
    <property type="match status" value="1"/>
</dbReference>
<dbReference type="GO" id="GO:0016787">
    <property type="term" value="F:hydrolase activity"/>
    <property type="evidence" value="ECO:0007669"/>
    <property type="project" value="UniProtKB-KW"/>
</dbReference>
<dbReference type="InterPro" id="IPR023214">
    <property type="entry name" value="HAD_sf"/>
</dbReference>
<evidence type="ECO:0000313" key="3">
    <source>
        <dbReference type="Proteomes" id="UP001595699"/>
    </source>
</evidence>